<dbReference type="Pfam" id="PF11239">
    <property type="entry name" value="DUF3040"/>
    <property type="match status" value="1"/>
</dbReference>
<evidence type="ECO:0008006" key="5">
    <source>
        <dbReference type="Google" id="ProtNLM"/>
    </source>
</evidence>
<keyword evidence="2" id="KW-0812">Transmembrane</keyword>
<evidence type="ECO:0000313" key="4">
    <source>
        <dbReference type="Proteomes" id="UP000597656"/>
    </source>
</evidence>
<sequence>MDRDEERTLREIERSLERDDPEFARRIRTTGNAGARRLARFAIRIALAGAVIAVVGLWLGSALGGVGVLAAVVGVALRLAAPVFTQPEPLPGDDEGDTRHDGVPT</sequence>
<evidence type="ECO:0000256" key="1">
    <source>
        <dbReference type="SAM" id="MobiDB-lite"/>
    </source>
</evidence>
<evidence type="ECO:0000313" key="3">
    <source>
        <dbReference type="EMBL" id="GGN29735.1"/>
    </source>
</evidence>
<accession>A0ABQ2IT36</accession>
<keyword evidence="2" id="KW-1133">Transmembrane helix</keyword>
<feature type="region of interest" description="Disordered" evidence="1">
    <location>
        <begin position="85"/>
        <end position="105"/>
    </location>
</feature>
<feature type="transmembrane region" description="Helical" evidence="2">
    <location>
        <begin position="41"/>
        <end position="59"/>
    </location>
</feature>
<dbReference type="Proteomes" id="UP000597656">
    <property type="component" value="Unassembled WGS sequence"/>
</dbReference>
<proteinExistence type="predicted"/>
<comment type="caution">
    <text evidence="3">The sequence shown here is derived from an EMBL/GenBank/DDBJ whole genome shotgun (WGS) entry which is preliminary data.</text>
</comment>
<dbReference type="InterPro" id="IPR021401">
    <property type="entry name" value="DUF3040"/>
</dbReference>
<gene>
    <name evidence="3" type="ORF">GCM10011609_86970</name>
</gene>
<protein>
    <recommendedName>
        <fullName evidence="5">DUF3040 domain-containing protein</fullName>
    </recommendedName>
</protein>
<dbReference type="EMBL" id="BMNC01000033">
    <property type="protein sequence ID" value="GGN29735.1"/>
    <property type="molecule type" value="Genomic_DNA"/>
</dbReference>
<dbReference type="RefSeq" id="WP_189160693.1">
    <property type="nucleotide sequence ID" value="NZ_BMNC01000033.1"/>
</dbReference>
<name>A0ABQ2IT36_9PSEU</name>
<keyword evidence="2" id="KW-0472">Membrane</keyword>
<keyword evidence="4" id="KW-1185">Reference proteome</keyword>
<organism evidence="3 4">
    <name type="scientific">Lentzea pudingi</name>
    <dbReference type="NCBI Taxonomy" id="1789439"/>
    <lineage>
        <taxon>Bacteria</taxon>
        <taxon>Bacillati</taxon>
        <taxon>Actinomycetota</taxon>
        <taxon>Actinomycetes</taxon>
        <taxon>Pseudonocardiales</taxon>
        <taxon>Pseudonocardiaceae</taxon>
        <taxon>Lentzea</taxon>
    </lineage>
</organism>
<evidence type="ECO:0000256" key="2">
    <source>
        <dbReference type="SAM" id="Phobius"/>
    </source>
</evidence>
<reference evidence="4" key="1">
    <citation type="journal article" date="2019" name="Int. J. Syst. Evol. Microbiol.">
        <title>The Global Catalogue of Microorganisms (GCM) 10K type strain sequencing project: providing services to taxonomists for standard genome sequencing and annotation.</title>
        <authorList>
            <consortium name="The Broad Institute Genomics Platform"/>
            <consortium name="The Broad Institute Genome Sequencing Center for Infectious Disease"/>
            <person name="Wu L."/>
            <person name="Ma J."/>
        </authorList>
    </citation>
    <scope>NUCLEOTIDE SEQUENCE [LARGE SCALE GENOMIC DNA]</scope>
    <source>
        <strain evidence="4">CGMCC 4.7319</strain>
    </source>
</reference>